<dbReference type="InterPro" id="IPR009057">
    <property type="entry name" value="Homeodomain-like_sf"/>
</dbReference>
<dbReference type="Proteomes" id="UP001377337">
    <property type="component" value="Chromosome"/>
</dbReference>
<dbReference type="SMART" id="SM00342">
    <property type="entry name" value="HTH_ARAC"/>
    <property type="match status" value="1"/>
</dbReference>
<dbReference type="Pfam" id="PF02311">
    <property type="entry name" value="AraC_binding"/>
    <property type="match status" value="1"/>
</dbReference>
<dbReference type="PROSITE" id="PS00041">
    <property type="entry name" value="HTH_ARAC_FAMILY_1"/>
    <property type="match status" value="1"/>
</dbReference>
<evidence type="ECO:0000313" key="6">
    <source>
        <dbReference type="Proteomes" id="UP001377337"/>
    </source>
</evidence>
<proteinExistence type="predicted"/>
<dbReference type="PANTHER" id="PTHR43280">
    <property type="entry name" value="ARAC-FAMILY TRANSCRIPTIONAL REGULATOR"/>
    <property type="match status" value="1"/>
</dbReference>
<dbReference type="InterPro" id="IPR014710">
    <property type="entry name" value="RmlC-like_jellyroll"/>
</dbReference>
<accession>A0ABZ2NDX7</accession>
<evidence type="ECO:0000259" key="4">
    <source>
        <dbReference type="PROSITE" id="PS01124"/>
    </source>
</evidence>
<sequence length="290" mass="33846">MDAVRESHSFDPMFPFVFFYHLKGNPEQEPHLYHFHDWYEIVFVLDGQGTFFIDKEFYPMKKNDLFLIPGNVIHHANPSKRNPFLCTVVLFHPALIQSMELGDFFSFLSPFSQKEFHYLLIAEHMKEHEEILIRMHTELLKKEIGYRHALLAHLQGILLLIARQQPAIPETSRKLSKSEIWMKEVLFYIDLHFSDHELTLPALAEQALVSPEHFSRIFKRVTGLTLPAYLGVKRLFKAKELLLQTDSSVSFISDACGYKSVSYFHSRFKEQLGCTPGEFRKKNKQSDPAD</sequence>
<dbReference type="Gene3D" id="1.10.10.60">
    <property type="entry name" value="Homeodomain-like"/>
    <property type="match status" value="2"/>
</dbReference>
<feature type="domain" description="HTH araC/xylS-type" evidence="4">
    <location>
        <begin position="183"/>
        <end position="282"/>
    </location>
</feature>
<dbReference type="Gene3D" id="2.60.120.10">
    <property type="entry name" value="Jelly Rolls"/>
    <property type="match status" value="1"/>
</dbReference>
<dbReference type="Pfam" id="PF12833">
    <property type="entry name" value="HTH_18"/>
    <property type="match status" value="1"/>
</dbReference>
<keyword evidence="3" id="KW-0804">Transcription</keyword>
<protein>
    <submittedName>
        <fullName evidence="5">AraC family transcriptional regulator</fullName>
    </submittedName>
</protein>
<keyword evidence="2" id="KW-0238">DNA-binding</keyword>
<gene>
    <name evidence="5" type="ORF">WCV65_15520</name>
</gene>
<dbReference type="InterPro" id="IPR018062">
    <property type="entry name" value="HTH_AraC-typ_CS"/>
</dbReference>
<reference evidence="5 6" key="1">
    <citation type="submission" date="2024-02" db="EMBL/GenBank/DDBJ databases">
        <title>Seven novel Bacillus-like species.</title>
        <authorList>
            <person name="Liu G."/>
        </authorList>
    </citation>
    <scope>NUCLEOTIDE SEQUENCE [LARGE SCALE GENOMIC DNA]</scope>
    <source>
        <strain evidence="5 6">FJAT-52054</strain>
    </source>
</reference>
<evidence type="ECO:0000256" key="3">
    <source>
        <dbReference type="ARBA" id="ARBA00023163"/>
    </source>
</evidence>
<dbReference type="InterPro" id="IPR003313">
    <property type="entry name" value="AraC-bd"/>
</dbReference>
<dbReference type="InterPro" id="IPR037923">
    <property type="entry name" value="HTH-like"/>
</dbReference>
<organism evidence="5 6">
    <name type="scientific">Metabacillus sediminis</name>
    <dbReference type="NCBI Taxonomy" id="3117746"/>
    <lineage>
        <taxon>Bacteria</taxon>
        <taxon>Bacillati</taxon>
        <taxon>Bacillota</taxon>
        <taxon>Bacilli</taxon>
        <taxon>Bacillales</taxon>
        <taxon>Bacillaceae</taxon>
        <taxon>Metabacillus</taxon>
    </lineage>
</organism>
<evidence type="ECO:0000256" key="2">
    <source>
        <dbReference type="ARBA" id="ARBA00023125"/>
    </source>
</evidence>
<evidence type="ECO:0000313" key="5">
    <source>
        <dbReference type="EMBL" id="WXB95958.1"/>
    </source>
</evidence>
<dbReference type="RefSeq" id="WP_338777677.1">
    <property type="nucleotide sequence ID" value="NZ_CP147407.1"/>
</dbReference>
<keyword evidence="1" id="KW-0805">Transcription regulation</keyword>
<dbReference type="PROSITE" id="PS01124">
    <property type="entry name" value="HTH_ARAC_FAMILY_2"/>
    <property type="match status" value="1"/>
</dbReference>
<evidence type="ECO:0000256" key="1">
    <source>
        <dbReference type="ARBA" id="ARBA00023015"/>
    </source>
</evidence>
<dbReference type="PANTHER" id="PTHR43280:SF28">
    <property type="entry name" value="HTH-TYPE TRANSCRIPTIONAL ACTIVATOR RHAS"/>
    <property type="match status" value="1"/>
</dbReference>
<name>A0ABZ2NDX7_9BACI</name>
<dbReference type="SUPFAM" id="SSF46689">
    <property type="entry name" value="Homeodomain-like"/>
    <property type="match status" value="2"/>
</dbReference>
<dbReference type="EMBL" id="CP147407">
    <property type="protein sequence ID" value="WXB95958.1"/>
    <property type="molecule type" value="Genomic_DNA"/>
</dbReference>
<keyword evidence="6" id="KW-1185">Reference proteome</keyword>
<dbReference type="InterPro" id="IPR018060">
    <property type="entry name" value="HTH_AraC"/>
</dbReference>
<dbReference type="SUPFAM" id="SSF51215">
    <property type="entry name" value="Regulatory protein AraC"/>
    <property type="match status" value="1"/>
</dbReference>